<dbReference type="AlphaFoldDB" id="A0A410P310"/>
<evidence type="ECO:0000313" key="1">
    <source>
        <dbReference type="EMBL" id="QAT16482.1"/>
    </source>
</evidence>
<name>A0A410P310_VELA1</name>
<dbReference type="Proteomes" id="UP000287243">
    <property type="component" value="Chromosome"/>
</dbReference>
<keyword evidence="2" id="KW-1185">Reference proteome</keyword>
<organism evidence="1 2">
    <name type="scientific">Velamenicoccus archaeovorus</name>
    <dbReference type="NCBI Taxonomy" id="1930593"/>
    <lineage>
        <taxon>Bacteria</taxon>
        <taxon>Pseudomonadati</taxon>
        <taxon>Candidatus Omnitrophota</taxon>
        <taxon>Candidatus Velamenicoccus</taxon>
    </lineage>
</organism>
<dbReference type="OrthoDB" id="958308at2"/>
<dbReference type="KEGG" id="vai:BU251_01430"/>
<dbReference type="RefSeq" id="WP_128699120.1">
    <property type="nucleotide sequence ID" value="NZ_CP019384.1"/>
</dbReference>
<reference evidence="1 2" key="1">
    <citation type="submission" date="2017-01" db="EMBL/GenBank/DDBJ databases">
        <title>First insights into the biology of 'candidatus Vampirococcus archaeovorus'.</title>
        <authorList>
            <person name="Kizina J."/>
            <person name="Jordan S."/>
            <person name="Stueber K."/>
            <person name="Reinhardt R."/>
            <person name="Harder J."/>
        </authorList>
    </citation>
    <scope>NUCLEOTIDE SEQUENCE [LARGE SCALE GENOMIC DNA]</scope>
    <source>
        <strain evidence="1 2">LiM</strain>
    </source>
</reference>
<gene>
    <name evidence="1" type="ORF">BU251_01430</name>
</gene>
<protein>
    <submittedName>
        <fullName evidence="1">Uncharacterized protein</fullName>
    </submittedName>
</protein>
<proteinExistence type="predicted"/>
<accession>A0A410P310</accession>
<sequence>MKKKRQAISEIISLLRPRRVGFFVFLFSALCLVFSMASGCAKCMLMRSEYYDMTGQVFAPKAADAEIPIYEAGQQIDRPYTEIGVVKVVAQPKTGRQEIDEELRKRARLAGADALIDMNFQEDKENKAWFCGRLMSTRHNAAAAARAVIFTDADSHGPTTP</sequence>
<evidence type="ECO:0000313" key="2">
    <source>
        <dbReference type="Proteomes" id="UP000287243"/>
    </source>
</evidence>
<dbReference type="EMBL" id="CP019384">
    <property type="protein sequence ID" value="QAT16482.1"/>
    <property type="molecule type" value="Genomic_DNA"/>
</dbReference>